<dbReference type="SUPFAM" id="SSF56436">
    <property type="entry name" value="C-type lectin-like"/>
    <property type="match status" value="1"/>
</dbReference>
<dbReference type="GO" id="GO:0005576">
    <property type="term" value="C:extracellular region"/>
    <property type="evidence" value="ECO:0007669"/>
    <property type="project" value="UniProtKB-SubCell"/>
</dbReference>
<proteinExistence type="predicted"/>
<dbReference type="CDD" id="cd03590">
    <property type="entry name" value="CLECT_DC-SIGN_like"/>
    <property type="match status" value="1"/>
</dbReference>
<keyword evidence="3" id="KW-0430">Lectin</keyword>
<dbReference type="OrthoDB" id="6133475at2759"/>
<dbReference type="PROSITE" id="PS50041">
    <property type="entry name" value="C_TYPE_LECTIN_2"/>
    <property type="match status" value="1"/>
</dbReference>
<dbReference type="InterPro" id="IPR016187">
    <property type="entry name" value="CTDL_fold"/>
</dbReference>
<dbReference type="GeneID" id="103065817"/>
<dbReference type="PROSITE" id="PS00615">
    <property type="entry name" value="C_TYPE_LECTIN_1"/>
    <property type="match status" value="1"/>
</dbReference>
<dbReference type="GO" id="GO:0030246">
    <property type="term" value="F:carbohydrate binding"/>
    <property type="evidence" value="ECO:0007669"/>
    <property type="project" value="UniProtKB-KW"/>
</dbReference>
<gene>
    <name evidence="8" type="primary">LOC103065817</name>
</gene>
<keyword evidence="5" id="KW-0812">Transmembrane</keyword>
<dbReference type="RefSeq" id="XP_025025173.1">
    <property type="nucleotide sequence ID" value="XM_025169405.1"/>
</dbReference>
<dbReference type="PANTHER" id="PTHR22803">
    <property type="entry name" value="MANNOSE, PHOSPHOLIPASE, LECTIN RECEPTOR RELATED"/>
    <property type="match status" value="1"/>
</dbReference>
<evidence type="ECO:0000256" key="3">
    <source>
        <dbReference type="ARBA" id="ARBA00022734"/>
    </source>
</evidence>
<dbReference type="Gene3D" id="3.10.100.10">
    <property type="entry name" value="Mannose-Binding Protein A, subunit A"/>
    <property type="match status" value="1"/>
</dbReference>
<dbReference type="InterPro" id="IPR050111">
    <property type="entry name" value="C-type_lectin/snaclec_domain"/>
</dbReference>
<dbReference type="SMART" id="SM00034">
    <property type="entry name" value="CLECT"/>
    <property type="match status" value="1"/>
</dbReference>
<evidence type="ECO:0000313" key="8">
    <source>
        <dbReference type="RefSeq" id="XP_025025173.1"/>
    </source>
</evidence>
<protein>
    <submittedName>
        <fullName evidence="8">C-type lectin domain family 17, member A-like</fullName>
    </submittedName>
</protein>
<dbReference type="KEGG" id="pbi:103065817"/>
<sequence>MKSRDHVKNLRVSILIHSEPLPFSSVYPEAMYGNTLRKEESVPCKTWHSLPPEPAKQSALSTEEYDNYSEENNYDSISVSCEQKAPAKPLDPDIKPVTAPSISSPAQWKKYWKRNRIDVLLILTGISLLLGVLLLSKLRSLNFSSTKEGCGASTAPFNFTELKTNFLTKLRSLEQRFDEKRTASLQKVEEQLFRIERKLDGLQNERDTCWRRFQTNSYYFCHTAEKWEMARKKCADVDSHLLIINSKKEQDFVIQNIEYSIWLGLNDAEEEGTWRWVDGSPLEKGFWRQGEPSDSGTTGEDCAVLYKEGNWNDIHCDTKASFVCEKEQVYVH</sequence>
<keyword evidence="5" id="KW-1133">Transmembrane helix</keyword>
<dbReference type="InterPro" id="IPR001304">
    <property type="entry name" value="C-type_lectin-like"/>
</dbReference>
<dbReference type="Proteomes" id="UP000695026">
    <property type="component" value="Unplaced"/>
</dbReference>
<dbReference type="AlphaFoldDB" id="A0A9F5J127"/>
<dbReference type="InterPro" id="IPR033989">
    <property type="entry name" value="CD209-like_CTLD"/>
</dbReference>
<dbReference type="InterPro" id="IPR016186">
    <property type="entry name" value="C-type_lectin-like/link_sf"/>
</dbReference>
<keyword evidence="4" id="KW-1015">Disulfide bond</keyword>
<name>A0A9F5J127_PYTBI</name>
<keyword evidence="5" id="KW-0472">Membrane</keyword>
<comment type="subcellular location">
    <subcellularLocation>
        <location evidence="1">Secreted</location>
    </subcellularLocation>
</comment>
<accession>A0A9F5J127</accession>
<dbReference type="OMA" id="YWKRNRI"/>
<evidence type="ECO:0000313" key="7">
    <source>
        <dbReference type="Proteomes" id="UP000695026"/>
    </source>
</evidence>
<evidence type="ECO:0000256" key="2">
    <source>
        <dbReference type="ARBA" id="ARBA00022525"/>
    </source>
</evidence>
<evidence type="ECO:0000256" key="5">
    <source>
        <dbReference type="SAM" id="Phobius"/>
    </source>
</evidence>
<keyword evidence="2" id="KW-0964">Secreted</keyword>
<dbReference type="Pfam" id="PF00059">
    <property type="entry name" value="Lectin_C"/>
    <property type="match status" value="1"/>
</dbReference>
<feature type="domain" description="C-type lectin" evidence="6">
    <location>
        <begin position="213"/>
        <end position="325"/>
    </location>
</feature>
<reference evidence="8" key="1">
    <citation type="submission" date="2025-08" db="UniProtKB">
        <authorList>
            <consortium name="RefSeq"/>
        </authorList>
    </citation>
    <scope>IDENTIFICATION</scope>
    <source>
        <tissue evidence="8">Liver</tissue>
    </source>
</reference>
<evidence type="ECO:0000256" key="1">
    <source>
        <dbReference type="ARBA" id="ARBA00004613"/>
    </source>
</evidence>
<dbReference type="InterPro" id="IPR018378">
    <property type="entry name" value="C-type_lectin_CS"/>
</dbReference>
<evidence type="ECO:0000259" key="6">
    <source>
        <dbReference type="PROSITE" id="PS50041"/>
    </source>
</evidence>
<organism evidence="7 8">
    <name type="scientific">Python bivittatus</name>
    <name type="common">Burmese python</name>
    <name type="synonym">Python molurus bivittatus</name>
    <dbReference type="NCBI Taxonomy" id="176946"/>
    <lineage>
        <taxon>Eukaryota</taxon>
        <taxon>Metazoa</taxon>
        <taxon>Chordata</taxon>
        <taxon>Craniata</taxon>
        <taxon>Vertebrata</taxon>
        <taxon>Euteleostomi</taxon>
        <taxon>Lepidosauria</taxon>
        <taxon>Squamata</taxon>
        <taxon>Bifurcata</taxon>
        <taxon>Unidentata</taxon>
        <taxon>Episquamata</taxon>
        <taxon>Toxicofera</taxon>
        <taxon>Serpentes</taxon>
        <taxon>Henophidia</taxon>
        <taxon>Pythonidae</taxon>
        <taxon>Python</taxon>
    </lineage>
</organism>
<keyword evidence="7" id="KW-1185">Reference proteome</keyword>
<evidence type="ECO:0000256" key="4">
    <source>
        <dbReference type="ARBA" id="ARBA00023157"/>
    </source>
</evidence>
<feature type="transmembrane region" description="Helical" evidence="5">
    <location>
        <begin position="117"/>
        <end position="136"/>
    </location>
</feature>